<name>A0AAU7WFZ2_9BACI</name>
<evidence type="ECO:0000259" key="1">
    <source>
        <dbReference type="Pfam" id="PF04230"/>
    </source>
</evidence>
<protein>
    <submittedName>
        <fullName evidence="2">Polysaccharide pyruvyl transferase family protein</fullName>
    </submittedName>
</protein>
<accession>A0AAU7WFZ2</accession>
<dbReference type="EMBL" id="CP158453">
    <property type="protein sequence ID" value="XBX97776.1"/>
    <property type="molecule type" value="Genomic_DNA"/>
</dbReference>
<organism evidence="2">
    <name type="scientific">Heyndrickxia faecalis</name>
    <dbReference type="NCBI Taxonomy" id="2824910"/>
    <lineage>
        <taxon>Bacteria</taxon>
        <taxon>Bacillati</taxon>
        <taxon>Bacillota</taxon>
        <taxon>Bacilli</taxon>
        <taxon>Bacillales</taxon>
        <taxon>Bacillaceae</taxon>
        <taxon>Heyndrickxia</taxon>
    </lineage>
</organism>
<feature type="domain" description="Polysaccharide pyruvyl transferase" evidence="1">
    <location>
        <begin position="8"/>
        <end position="249"/>
    </location>
</feature>
<dbReference type="GeneID" id="93260975"/>
<dbReference type="InterPro" id="IPR007345">
    <property type="entry name" value="Polysacch_pyruvyl_Trfase"/>
</dbReference>
<dbReference type="GO" id="GO:0016740">
    <property type="term" value="F:transferase activity"/>
    <property type="evidence" value="ECO:0007669"/>
    <property type="project" value="UniProtKB-KW"/>
</dbReference>
<dbReference type="RefSeq" id="WP_350346351.1">
    <property type="nucleotide sequence ID" value="NZ_CP158453.1"/>
</dbReference>
<gene>
    <name evidence="2" type="ORF">ABR335_15200</name>
</gene>
<evidence type="ECO:0000313" key="2">
    <source>
        <dbReference type="EMBL" id="XBX97776.1"/>
    </source>
</evidence>
<keyword evidence="2" id="KW-0808">Transferase</keyword>
<sequence length="313" mass="36851">MQTPTHGNLGDQAIAYAQKEFVKDNFKDYKYVEIPLEKVTADYKKIKKVLTEEDIIGIHGGGNMGDMYLLEEYIRRFIIKKFKDNLIISFPQTLSFSNTIIGQKELKKTVKTYNKNSNLIIVARELQSYNLMKKYFVSKKVIHTPDIVLYLNQYQIKARKGVITCFRSDQEKSIDDSLKERLIDYLSKNFKDIYHTDTVVKRKIYPENRLKELKKIWSEFSSAELVITDRLHGMIFCVITNTPCIVFGNFNHKIESTYNKWLKNIKFIAFVKNNEIKDENEFKTLVGNLVKNSQEFQRHDMTQHYHKIIESLS</sequence>
<proteinExistence type="predicted"/>
<reference evidence="2" key="1">
    <citation type="submission" date="2024-06" db="EMBL/GenBank/DDBJ databases">
        <authorList>
            <person name="Huang C.H."/>
            <person name="Ting Y.S."/>
            <person name="Cheng Y.H."/>
        </authorList>
    </citation>
    <scope>NUCLEOTIDE SEQUENCE</scope>
    <source>
        <strain evidence="2">TCI803</strain>
    </source>
</reference>
<dbReference type="Pfam" id="PF04230">
    <property type="entry name" value="PS_pyruv_trans"/>
    <property type="match status" value="1"/>
</dbReference>
<dbReference type="AlphaFoldDB" id="A0AAU7WFZ2"/>